<dbReference type="OrthoDB" id="369264at2"/>
<dbReference type="Pfam" id="PF13280">
    <property type="entry name" value="WYL"/>
    <property type="match status" value="1"/>
</dbReference>
<dbReference type="InterPro" id="IPR057727">
    <property type="entry name" value="WCX_dom"/>
</dbReference>
<dbReference type="InterPro" id="IPR051534">
    <property type="entry name" value="CBASS_pafABC_assoc_protein"/>
</dbReference>
<dbReference type="PROSITE" id="PS52050">
    <property type="entry name" value="WYL"/>
    <property type="match status" value="1"/>
</dbReference>
<proteinExistence type="predicted"/>
<evidence type="ECO:0000313" key="4">
    <source>
        <dbReference type="EMBL" id="SIQ06606.1"/>
    </source>
</evidence>
<keyword evidence="4" id="KW-0647">Proteasome</keyword>
<feature type="domain" description="WYL" evidence="2">
    <location>
        <begin position="151"/>
        <end position="217"/>
    </location>
</feature>
<evidence type="ECO:0000313" key="5">
    <source>
        <dbReference type="Proteomes" id="UP000186400"/>
    </source>
</evidence>
<dbReference type="PANTHER" id="PTHR34580">
    <property type="match status" value="1"/>
</dbReference>
<protein>
    <submittedName>
        <fullName evidence="4">Proteasome accessory factor B</fullName>
    </submittedName>
</protein>
<dbReference type="STRING" id="159291.SAMN05920897_10390"/>
<dbReference type="AlphaFoldDB" id="A0A1N6PQR6"/>
<dbReference type="GO" id="GO:0000502">
    <property type="term" value="C:proteasome complex"/>
    <property type="evidence" value="ECO:0007669"/>
    <property type="project" value="UniProtKB-KW"/>
</dbReference>
<dbReference type="RefSeq" id="WP_076487871.1">
    <property type="nucleotide sequence ID" value="NZ_FTMS01000003.1"/>
</dbReference>
<dbReference type="InterPro" id="IPR013196">
    <property type="entry name" value="HTH_11"/>
</dbReference>
<gene>
    <name evidence="4" type="ORF">SAMN05920897_10390</name>
</gene>
<name>A0A1N6PQR6_9SPIO</name>
<evidence type="ECO:0000259" key="2">
    <source>
        <dbReference type="Pfam" id="PF13280"/>
    </source>
</evidence>
<dbReference type="PANTHER" id="PTHR34580:SF9">
    <property type="entry name" value="SLL5097 PROTEIN"/>
    <property type="match status" value="1"/>
</dbReference>
<dbReference type="Proteomes" id="UP000186400">
    <property type="component" value="Unassembled WGS sequence"/>
</dbReference>
<feature type="domain" description="Helix-turn-helix type 11" evidence="1">
    <location>
        <begin position="40"/>
        <end position="69"/>
    </location>
</feature>
<dbReference type="InterPro" id="IPR026881">
    <property type="entry name" value="WYL_dom"/>
</dbReference>
<feature type="domain" description="WCX" evidence="3">
    <location>
        <begin position="247"/>
        <end position="319"/>
    </location>
</feature>
<dbReference type="Pfam" id="PF25583">
    <property type="entry name" value="WCX"/>
    <property type="match status" value="1"/>
</dbReference>
<evidence type="ECO:0000259" key="3">
    <source>
        <dbReference type="Pfam" id="PF25583"/>
    </source>
</evidence>
<reference evidence="4 5" key="1">
    <citation type="submission" date="2017-01" db="EMBL/GenBank/DDBJ databases">
        <authorList>
            <person name="Mah S.A."/>
            <person name="Swanson W.J."/>
            <person name="Moy G.W."/>
            <person name="Vacquier V.D."/>
        </authorList>
    </citation>
    <scope>NUCLEOTIDE SEQUENCE [LARGE SCALE GENOMIC DNA]</scope>
    <source>
        <strain evidence="4 5">ASpG1</strain>
    </source>
</reference>
<accession>A0A1N6PQR6</accession>
<dbReference type="InterPro" id="IPR036388">
    <property type="entry name" value="WH-like_DNA-bd_sf"/>
</dbReference>
<evidence type="ECO:0000259" key="1">
    <source>
        <dbReference type="Pfam" id="PF08279"/>
    </source>
</evidence>
<keyword evidence="5" id="KW-1185">Reference proteome</keyword>
<dbReference type="EMBL" id="FTMS01000003">
    <property type="protein sequence ID" value="SIQ06606.1"/>
    <property type="molecule type" value="Genomic_DNA"/>
</dbReference>
<sequence length="332" mass="38958">MSYRAITRRTSYIDSRLRHRQDYPSAADIARSLKEEYGEEVTTRTIQRDIEKMRDRGAPIEYDPSRHGYCYTNKTWQLPAISLTEGDLLALMVGDRALEGYRNSPYYDELRSVFERLTTLLPAKVSVSSRDLIAHVSVISDPVTRIDPTVWEPVREGLHQNRTIAIHYQAPGRDESVVRIVDPLHLVGHRGEWYLLGWSHHHQTVRIYALFRIKKARLRNDIFTRPQGFRIEEYIDPSFGVFINEETVDIAIRFDGEVAQMIPERQWHWDQKVEHLHDHAIIVRFRTNQQSQVLFWVSQWGPAAEILEPPELRKRARQWFAGTAERYTPRSS</sequence>
<organism evidence="4 5">
    <name type="scientific">Alkalispirochaeta americana</name>
    <dbReference type="NCBI Taxonomy" id="159291"/>
    <lineage>
        <taxon>Bacteria</taxon>
        <taxon>Pseudomonadati</taxon>
        <taxon>Spirochaetota</taxon>
        <taxon>Spirochaetia</taxon>
        <taxon>Spirochaetales</taxon>
        <taxon>Spirochaetaceae</taxon>
        <taxon>Alkalispirochaeta</taxon>
    </lineage>
</organism>
<dbReference type="Gene3D" id="1.10.10.10">
    <property type="entry name" value="Winged helix-like DNA-binding domain superfamily/Winged helix DNA-binding domain"/>
    <property type="match status" value="1"/>
</dbReference>
<dbReference type="Pfam" id="PF08279">
    <property type="entry name" value="HTH_11"/>
    <property type="match status" value="1"/>
</dbReference>